<evidence type="ECO:0000313" key="1">
    <source>
        <dbReference type="EMBL" id="KAK7323780.1"/>
    </source>
</evidence>
<proteinExistence type="predicted"/>
<dbReference type="EMBL" id="JAYMYQ010000006">
    <property type="protein sequence ID" value="KAK7323780.1"/>
    <property type="molecule type" value="Genomic_DNA"/>
</dbReference>
<dbReference type="AlphaFoldDB" id="A0AAN9Q415"/>
<name>A0AAN9Q415_CANGL</name>
<protein>
    <submittedName>
        <fullName evidence="1">Uncharacterized protein</fullName>
    </submittedName>
</protein>
<dbReference type="Proteomes" id="UP001367508">
    <property type="component" value="Unassembled WGS sequence"/>
</dbReference>
<keyword evidence="2" id="KW-1185">Reference proteome</keyword>
<organism evidence="1 2">
    <name type="scientific">Canavalia gladiata</name>
    <name type="common">Sword bean</name>
    <name type="synonym">Dolichos gladiatus</name>
    <dbReference type="NCBI Taxonomy" id="3824"/>
    <lineage>
        <taxon>Eukaryota</taxon>
        <taxon>Viridiplantae</taxon>
        <taxon>Streptophyta</taxon>
        <taxon>Embryophyta</taxon>
        <taxon>Tracheophyta</taxon>
        <taxon>Spermatophyta</taxon>
        <taxon>Magnoliopsida</taxon>
        <taxon>eudicotyledons</taxon>
        <taxon>Gunneridae</taxon>
        <taxon>Pentapetalae</taxon>
        <taxon>rosids</taxon>
        <taxon>fabids</taxon>
        <taxon>Fabales</taxon>
        <taxon>Fabaceae</taxon>
        <taxon>Papilionoideae</taxon>
        <taxon>50 kb inversion clade</taxon>
        <taxon>NPAAA clade</taxon>
        <taxon>indigoferoid/millettioid clade</taxon>
        <taxon>Phaseoleae</taxon>
        <taxon>Canavalia</taxon>
    </lineage>
</organism>
<evidence type="ECO:0000313" key="2">
    <source>
        <dbReference type="Proteomes" id="UP001367508"/>
    </source>
</evidence>
<sequence length="164" mass="18258">MVFESKLACQVGSVNAPIVLSRSICHNVALLFKSSIRSCTIESRALPLSNHFTWESLDDCSPGVRIYVYGSSPHENGPTLPYMNDQQRASTQFSFGRKSIGDNARLGSSRCINQCPCDQTPQVHFAPWIMVAIRKRTPGKQRVTQSQASKVLQNTEVRVENMGR</sequence>
<gene>
    <name evidence="1" type="ORF">VNO77_27271</name>
</gene>
<accession>A0AAN9Q415</accession>
<reference evidence="1 2" key="1">
    <citation type="submission" date="2024-01" db="EMBL/GenBank/DDBJ databases">
        <title>The genomes of 5 underutilized Papilionoideae crops provide insights into root nodulation and disease resistanc.</title>
        <authorList>
            <person name="Jiang F."/>
        </authorList>
    </citation>
    <scope>NUCLEOTIDE SEQUENCE [LARGE SCALE GENOMIC DNA]</scope>
    <source>
        <strain evidence="1">LVBAO_FW01</strain>
        <tissue evidence="1">Leaves</tissue>
    </source>
</reference>
<comment type="caution">
    <text evidence="1">The sequence shown here is derived from an EMBL/GenBank/DDBJ whole genome shotgun (WGS) entry which is preliminary data.</text>
</comment>